<dbReference type="InterPro" id="IPR005368">
    <property type="entry name" value="UPF0175"/>
</dbReference>
<dbReference type="STRING" id="671072.PL921410002"/>
<dbReference type="Proteomes" id="UP000184315">
    <property type="component" value="Unassembled WGS sequence"/>
</dbReference>
<dbReference type="OrthoDB" id="531866at2"/>
<dbReference type="Pfam" id="PF03683">
    <property type="entry name" value="UPF0175"/>
    <property type="match status" value="1"/>
</dbReference>
<dbReference type="RefSeq" id="WP_072716807.1">
    <property type="nucleotide sequence ID" value="NZ_LN889757.1"/>
</dbReference>
<sequence>MALTIADEALENIQVSAENREKALQKAKQGYVMALLEIGEISSGRAAKIMGVSRLDLIKIMNKWGISIFDDSQELEELRQEVEQAELILNQQGF</sequence>
<dbReference type="EMBL" id="CZDF01000001">
    <property type="protein sequence ID" value="CUR30250.1"/>
    <property type="molecule type" value="Genomic_DNA"/>
</dbReference>
<evidence type="ECO:0000313" key="2">
    <source>
        <dbReference type="Proteomes" id="UP000184315"/>
    </source>
</evidence>
<reference evidence="2" key="1">
    <citation type="submission" date="2015-10" db="EMBL/GenBank/DDBJ databases">
        <authorList>
            <person name="Regsiter A."/>
            <person name="william w."/>
        </authorList>
    </citation>
    <scope>NUCLEOTIDE SEQUENCE [LARGE SCALE GENOMIC DNA]</scope>
</reference>
<organism evidence="1 2">
    <name type="scientific">Planktothrix tepida PCC 9214</name>
    <dbReference type="NCBI Taxonomy" id="671072"/>
    <lineage>
        <taxon>Bacteria</taxon>
        <taxon>Bacillati</taxon>
        <taxon>Cyanobacteriota</taxon>
        <taxon>Cyanophyceae</taxon>
        <taxon>Oscillatoriophycideae</taxon>
        <taxon>Oscillatoriales</taxon>
        <taxon>Microcoleaceae</taxon>
        <taxon>Planktothrix</taxon>
    </lineage>
</organism>
<keyword evidence="2" id="KW-1185">Reference proteome</keyword>
<protein>
    <submittedName>
        <fullName evidence="1">Uncharacterized protein</fullName>
    </submittedName>
</protein>
<evidence type="ECO:0000313" key="1">
    <source>
        <dbReference type="EMBL" id="CUR30250.1"/>
    </source>
</evidence>
<proteinExistence type="predicted"/>
<accession>A0A1J1LE60</accession>
<gene>
    <name evidence="1" type="ORF">PL921410002</name>
</gene>
<name>A0A1J1LE60_9CYAN</name>
<dbReference type="AlphaFoldDB" id="A0A1J1LE60"/>